<organism evidence="5 6">
    <name type="scientific">Cyprinus carpio carpio</name>
    <dbReference type="NCBI Taxonomy" id="630221"/>
    <lineage>
        <taxon>Eukaryota</taxon>
        <taxon>Metazoa</taxon>
        <taxon>Chordata</taxon>
        <taxon>Craniata</taxon>
        <taxon>Vertebrata</taxon>
        <taxon>Euteleostomi</taxon>
        <taxon>Actinopterygii</taxon>
        <taxon>Neopterygii</taxon>
        <taxon>Teleostei</taxon>
        <taxon>Ostariophysi</taxon>
        <taxon>Cypriniformes</taxon>
        <taxon>Cyprinidae</taxon>
        <taxon>Cyprininae</taxon>
        <taxon>Cyprinus</taxon>
    </lineage>
</organism>
<dbReference type="InterPro" id="IPR045058">
    <property type="entry name" value="GIMA/IAN/Toc"/>
</dbReference>
<accession>A0A8C1DKE4</accession>
<evidence type="ECO:0000313" key="6">
    <source>
        <dbReference type="Proteomes" id="UP001108240"/>
    </source>
</evidence>
<dbReference type="AlphaFoldDB" id="A0A8C1DKE4"/>
<evidence type="ECO:0000313" key="5">
    <source>
        <dbReference type="Ensembl" id="ENSCCRP00000064146.2"/>
    </source>
</evidence>
<dbReference type="InterPro" id="IPR006703">
    <property type="entry name" value="G_AIG1"/>
</dbReference>
<dbReference type="FunFam" id="3.40.50.300:FF:002274">
    <property type="entry name" value="Si:dkeyp-69e1.8"/>
    <property type="match status" value="1"/>
</dbReference>
<dbReference type="GeneTree" id="ENSGT00940000162556"/>
<keyword evidence="2" id="KW-0547">Nucleotide-binding</keyword>
<evidence type="ECO:0000259" key="4">
    <source>
        <dbReference type="PROSITE" id="PS51720"/>
    </source>
</evidence>
<reference evidence="5" key="2">
    <citation type="submission" date="2025-09" db="UniProtKB">
        <authorList>
            <consortium name="Ensembl"/>
        </authorList>
    </citation>
    <scope>IDENTIFICATION</scope>
</reference>
<sequence>MEMQREDPSFLVKRPQAVEANGGSLSHQPSSLPELRLVLLGRKGAGKSSAGNTILGLAGGFETGKPTEECVKRRGDVAGRRVTVVDTPGWEWYYSVNGTPGWVRRETKRSMSLCPPGPHAVLLVVRSCTSVTPDYHRQIEEHLELLGKAVWDHTLVLFTRGDELGSLSIEQRIQNGGKAFQTLLERCGNRFHVLENKRRADDGSQVRELMRKMDKLVEERRGRHYETDLLLLELEVESKRRARERRKKQRLMEAQTHRGNIRAMLMKAWSLPPHCHVYVQPSPCMSHVRVTVSPMNICDGLGLTVRRGLGLSGRTEQQQQNMYVNHETI</sequence>
<evidence type="ECO:0000256" key="3">
    <source>
        <dbReference type="ARBA" id="ARBA00023134"/>
    </source>
</evidence>
<comment type="similarity">
    <text evidence="1">Belongs to the TRAFAC class TrmE-Era-EngA-EngB-Septin-like GTPase superfamily. AIG1/Toc34/Toc159-like paraseptin GTPase family. IAN subfamily.</text>
</comment>
<dbReference type="Ensembl" id="ENSCCRT00000069515.2">
    <property type="protein sequence ID" value="ENSCCRP00000064146.2"/>
    <property type="gene ID" value="ENSCCRG00000072394.1"/>
</dbReference>
<feature type="domain" description="AIG1-type G" evidence="4">
    <location>
        <begin position="32"/>
        <end position="234"/>
    </location>
</feature>
<protein>
    <recommendedName>
        <fullName evidence="4">AIG1-type G domain-containing protein</fullName>
    </recommendedName>
</protein>
<dbReference type="PANTHER" id="PTHR10903:SF148">
    <property type="entry name" value="LEUCINE-RICH REPEAT-CONTAINING PROTEIN DDB_G0290503"/>
    <property type="match status" value="1"/>
</dbReference>
<dbReference type="CDD" id="cd01852">
    <property type="entry name" value="AIG1"/>
    <property type="match status" value="1"/>
</dbReference>
<dbReference type="PROSITE" id="PS51720">
    <property type="entry name" value="G_AIG1"/>
    <property type="match status" value="1"/>
</dbReference>
<dbReference type="Proteomes" id="UP001108240">
    <property type="component" value="Unplaced"/>
</dbReference>
<dbReference type="GO" id="GO:0005525">
    <property type="term" value="F:GTP binding"/>
    <property type="evidence" value="ECO:0007669"/>
    <property type="project" value="UniProtKB-KW"/>
</dbReference>
<name>A0A8C1DKE4_CYPCA</name>
<dbReference type="SUPFAM" id="SSF52540">
    <property type="entry name" value="P-loop containing nucleoside triphosphate hydrolases"/>
    <property type="match status" value="1"/>
</dbReference>
<evidence type="ECO:0000256" key="1">
    <source>
        <dbReference type="ARBA" id="ARBA00008535"/>
    </source>
</evidence>
<dbReference type="PANTHER" id="PTHR10903">
    <property type="entry name" value="GTPASE, IMAP FAMILY MEMBER-RELATED"/>
    <property type="match status" value="1"/>
</dbReference>
<proteinExistence type="inferred from homology"/>
<dbReference type="Pfam" id="PF04548">
    <property type="entry name" value="AIG1"/>
    <property type="match status" value="1"/>
</dbReference>
<keyword evidence="3" id="KW-0342">GTP-binding</keyword>
<dbReference type="Gene3D" id="3.40.50.300">
    <property type="entry name" value="P-loop containing nucleotide triphosphate hydrolases"/>
    <property type="match status" value="1"/>
</dbReference>
<reference evidence="5" key="1">
    <citation type="submission" date="2025-08" db="UniProtKB">
        <authorList>
            <consortium name="Ensembl"/>
        </authorList>
    </citation>
    <scope>IDENTIFICATION</scope>
</reference>
<dbReference type="InterPro" id="IPR027417">
    <property type="entry name" value="P-loop_NTPase"/>
</dbReference>
<evidence type="ECO:0000256" key="2">
    <source>
        <dbReference type="ARBA" id="ARBA00022741"/>
    </source>
</evidence>
<keyword evidence="6" id="KW-1185">Reference proteome</keyword>